<dbReference type="SUPFAM" id="SSF54427">
    <property type="entry name" value="NTF2-like"/>
    <property type="match status" value="1"/>
</dbReference>
<name>G0UYD9_TRYCI</name>
<gene>
    <name evidence="2" type="ORF">TCIL3000_10_11870</name>
</gene>
<dbReference type="Gene3D" id="3.30.70.330">
    <property type="match status" value="1"/>
</dbReference>
<feature type="compositionally biased region" description="Basic and acidic residues" evidence="1">
    <location>
        <begin position="245"/>
        <end position="255"/>
    </location>
</feature>
<dbReference type="InterPro" id="IPR035979">
    <property type="entry name" value="RBD_domain_sf"/>
</dbReference>
<feature type="compositionally biased region" description="Basic and acidic residues" evidence="1">
    <location>
        <begin position="263"/>
        <end position="278"/>
    </location>
</feature>
<dbReference type="GO" id="GO:0003676">
    <property type="term" value="F:nucleic acid binding"/>
    <property type="evidence" value="ECO:0007669"/>
    <property type="project" value="InterPro"/>
</dbReference>
<evidence type="ECO:0000313" key="2">
    <source>
        <dbReference type="EMBL" id="CCC94406.1"/>
    </source>
</evidence>
<organism evidence="2">
    <name type="scientific">Trypanosoma congolense (strain IL3000)</name>
    <dbReference type="NCBI Taxonomy" id="1068625"/>
    <lineage>
        <taxon>Eukaryota</taxon>
        <taxon>Discoba</taxon>
        <taxon>Euglenozoa</taxon>
        <taxon>Kinetoplastea</taxon>
        <taxon>Metakinetoplastina</taxon>
        <taxon>Trypanosomatida</taxon>
        <taxon>Trypanosomatidae</taxon>
        <taxon>Trypanosoma</taxon>
        <taxon>Nannomonas</taxon>
    </lineage>
</organism>
<evidence type="ECO:0000256" key="1">
    <source>
        <dbReference type="SAM" id="MobiDB-lite"/>
    </source>
</evidence>
<sequence length="402" mass="42515">MPDALFEHAGHRAKGVEEISEVVSRLYPILVDAVVKIDQISSAALEDGGISIILNGALTISPTSSRTFTHEVVLVEHASAPGSFGIVRDKRENVPSKETEKRWALETPPMFANEAPTKDLQPIEELGPSTVAVVAGDTEFSAQSVPDDASAKTAGASVAAAGASCEADAVPRKPKTFAEAIKMGSQASNNSGQVITRLVVAKGTKERTPDAVARPKADASASKDSKIMLKNSEGFKKGPAGRGANDSDKNNKPSGDRTAINRGVKEGNNRNKGTKAKDSDGRALSRFVVFYDIIVKGLSSNATEKTVRDLVEPLAPVKLVKVLTQVDKKDSNVMRTFSFVQLDHEAIKKSGGDVKATVAMIIETNKARKGSGGVRVQIDEVREKYTATPAQVGTEGPLSDAS</sequence>
<proteinExistence type="predicted"/>
<protein>
    <submittedName>
        <fullName evidence="2">Uncharacterized protein TCIL3000_10_11870</fullName>
    </submittedName>
</protein>
<accession>G0UYD9</accession>
<dbReference type="VEuPathDB" id="TriTrypDB:TcIL3000_10_11870"/>
<dbReference type="EMBL" id="HE575323">
    <property type="protein sequence ID" value="CCC94406.1"/>
    <property type="molecule type" value="Genomic_DNA"/>
</dbReference>
<dbReference type="InterPro" id="IPR012677">
    <property type="entry name" value="Nucleotide-bd_a/b_plait_sf"/>
</dbReference>
<reference evidence="2" key="1">
    <citation type="journal article" date="2012" name="Proc. Natl. Acad. Sci. U.S.A.">
        <title>Antigenic diversity is generated by distinct evolutionary mechanisms in African trypanosome species.</title>
        <authorList>
            <person name="Jackson A.P."/>
            <person name="Berry A."/>
            <person name="Aslett M."/>
            <person name="Allison H.C."/>
            <person name="Burton P."/>
            <person name="Vavrova-Anderson J."/>
            <person name="Brown R."/>
            <person name="Browne H."/>
            <person name="Corton N."/>
            <person name="Hauser H."/>
            <person name="Gamble J."/>
            <person name="Gilderthorp R."/>
            <person name="Marcello L."/>
            <person name="McQuillan J."/>
            <person name="Otto T.D."/>
            <person name="Quail M.A."/>
            <person name="Sanders M.J."/>
            <person name="van Tonder A."/>
            <person name="Ginger M.L."/>
            <person name="Field M.C."/>
            <person name="Barry J.D."/>
            <person name="Hertz-Fowler C."/>
            <person name="Berriman M."/>
        </authorList>
    </citation>
    <scope>NUCLEOTIDE SEQUENCE</scope>
    <source>
        <strain evidence="2">IL3000</strain>
    </source>
</reference>
<feature type="compositionally biased region" description="Basic and acidic residues" evidence="1">
    <location>
        <begin position="204"/>
        <end position="227"/>
    </location>
</feature>
<feature type="region of interest" description="Disordered" evidence="1">
    <location>
        <begin position="204"/>
        <end position="278"/>
    </location>
</feature>
<dbReference type="AlphaFoldDB" id="G0UYD9"/>
<dbReference type="InterPro" id="IPR032710">
    <property type="entry name" value="NTF2-like_dom_sf"/>
</dbReference>
<dbReference type="SUPFAM" id="SSF54928">
    <property type="entry name" value="RNA-binding domain, RBD"/>
    <property type="match status" value="1"/>
</dbReference>